<dbReference type="OrthoDB" id="2161379at2759"/>
<dbReference type="PROSITE" id="PS50082">
    <property type="entry name" value="WD_REPEATS_2"/>
    <property type="match status" value="5"/>
</dbReference>
<protein>
    <submittedName>
        <fullName evidence="1">Uncharacterized protein</fullName>
    </submittedName>
</protein>
<evidence type="ECO:0000313" key="1">
    <source>
        <dbReference type="EMBL" id="CAH1777056.1"/>
    </source>
</evidence>
<reference evidence="1" key="1">
    <citation type="submission" date="2022-03" db="EMBL/GenBank/DDBJ databases">
        <authorList>
            <person name="Martin C."/>
        </authorList>
    </citation>
    <scope>NUCLEOTIDE SEQUENCE</scope>
</reference>
<dbReference type="Proteomes" id="UP000749559">
    <property type="component" value="Unassembled WGS sequence"/>
</dbReference>
<evidence type="ECO:0000313" key="2">
    <source>
        <dbReference type="Proteomes" id="UP000749559"/>
    </source>
</evidence>
<dbReference type="InterPro" id="IPR001680">
    <property type="entry name" value="WD40_rpt"/>
</dbReference>
<dbReference type="InterPro" id="IPR019775">
    <property type="entry name" value="WD40_repeat_CS"/>
</dbReference>
<dbReference type="CDD" id="cd00200">
    <property type="entry name" value="WD40"/>
    <property type="match status" value="1"/>
</dbReference>
<dbReference type="Pfam" id="PF00400">
    <property type="entry name" value="WD40"/>
    <property type="match status" value="7"/>
</dbReference>
<dbReference type="PANTHER" id="PTHR44464">
    <property type="entry name" value="WD REPEAT-CONTAINING PROTEIN 17"/>
    <property type="match status" value="1"/>
</dbReference>
<comment type="caution">
    <text evidence="1">The sequence shown here is derived from an EMBL/GenBank/DDBJ whole genome shotgun (WGS) entry which is preliminary data.</text>
</comment>
<sequence length="1284" mass="142255">MSKVRQVALLPAGCQPWNTDVCDASGERFAYSATLAIYIYQLDRKFNEFKLHSVMSEHKKTITAISWNPRNPDILASTGADNQVIVWNIPQQRALDKITTKTTPNSVGWCLHERDCVSFVCGRGPLCMWNYGTGGGLTFHKEAQNFLSDICQFRWHHKKLGKLAFGHTDGSLSLFNPGQKSQKHVLRPETLEGTDEEDPVSDLDWDPLSSEYLLVSNTHFGVRLIDTDSLSIIMCFQLPSAAAQVHSIAWIPSAPGMFLTGDSHVGVMRMWNVSKASPIENIKLKKMGFHALHVFSTAPQPGNNNNKMATSQGVSSTSYTIAPTMSQTNRFALPPAHAVCTFLDGGVGLYDLGKRKWNFLRSEGHVETIFDCKFKPDNPDLLATASFDGTVKVWDITDMTAVETSPGNEGVIYSITWAPGDINCIAGSTSRQGAFIWDIDKGKIVKRFTEHGKHSVYSVAWCPKDSRRIATCGADGHCIIRQVDGKILQKYKHPAAVFGCDWSPHNKDMIATGCEDKTVRVYYLPTNSEQPLKIFAGHSAKVFHVRWSPLREGILCSGSDDGGIRIWDYTQDACINFLEGHKAPVRGLLWSSEIPYLLISGSWDYTIRIWDIRDGACIDTVLDHGADVYGLACHPSRPFILASCSRDSTLRIWSLTPLVEPLQMNILAKRPWSEIIGTAENATSGVSPLLTGKVSKDLRAQLEKLQEPELYCKTLKLFSNFFTHPGGSQNLWELVGVINGKADCYLSSNYSKGIMHSKHLTKYKASAAQELEMVKMSRSSGIGAPKKEDQLREAANMHIRLGNIQRYCELMVDLGEWERAMAVAPGVSLDYWKSLADRHADFLMEQENELAIPFCIATGSAKKCVDFLTSQGHLQEAMLVAEATIEGSINPPSKPSKKPPLNCNGGETPNEDDLSMLHNTADTLADWYFRNGSPILAACCHLSVDHCQKAMSKLIRGNELELAVSIGRVLKNQDVGALTNVATEYLVRRCENIGKWYSVIDGRELAVDLLKDTDDSERHLVRLCASCAASQSEIDDLHSKAGLPSMQKCLKKAETLLSQSSPEDCVKYYILSTQPEKALDVGLEHIKGQMQRSVWKVADVYPVLQLLGYIMTEKLQQQKCAKYCGELLALSAYVGALVAIGRGYDTIVVPLFEHTRYLLKSRQPNIPLSEQQLDLDLAAWRSQGEQDRDTLGTTYGSACEHYKVLRERIGVEPYPVERGVDVAAGSAMPSHSDVHMSVLNGRRIQGLAFFLEDGRSAVSISDAIMWSKVNPFSPLATGARINPF</sequence>
<dbReference type="PROSITE" id="PS00678">
    <property type="entry name" value="WD_REPEATS_1"/>
    <property type="match status" value="3"/>
</dbReference>
<keyword evidence="2" id="KW-1185">Reference proteome</keyword>
<proteinExistence type="predicted"/>
<dbReference type="SUPFAM" id="SSF50978">
    <property type="entry name" value="WD40 repeat-like"/>
    <property type="match status" value="2"/>
</dbReference>
<dbReference type="PANTHER" id="PTHR44464:SF1">
    <property type="entry name" value="WD REPEAT-CONTAINING PROTEIN 17"/>
    <property type="match status" value="1"/>
</dbReference>
<dbReference type="EMBL" id="CAIIXF020000002">
    <property type="protein sequence ID" value="CAH1777056.1"/>
    <property type="molecule type" value="Genomic_DNA"/>
</dbReference>
<dbReference type="InterPro" id="IPR015943">
    <property type="entry name" value="WD40/YVTN_repeat-like_dom_sf"/>
</dbReference>
<accession>A0A8J1TFQ9</accession>
<dbReference type="SMART" id="SM00320">
    <property type="entry name" value="WD40"/>
    <property type="match status" value="11"/>
</dbReference>
<dbReference type="PRINTS" id="PR00320">
    <property type="entry name" value="GPROTEINBRPT"/>
</dbReference>
<organism evidence="1 2">
    <name type="scientific">Owenia fusiformis</name>
    <name type="common">Polychaete worm</name>
    <dbReference type="NCBI Taxonomy" id="6347"/>
    <lineage>
        <taxon>Eukaryota</taxon>
        <taxon>Metazoa</taxon>
        <taxon>Spiralia</taxon>
        <taxon>Lophotrochozoa</taxon>
        <taxon>Annelida</taxon>
        <taxon>Polychaeta</taxon>
        <taxon>Sedentaria</taxon>
        <taxon>Canalipalpata</taxon>
        <taxon>Sabellida</taxon>
        <taxon>Oweniida</taxon>
        <taxon>Oweniidae</taxon>
        <taxon>Owenia</taxon>
    </lineage>
</organism>
<dbReference type="PROSITE" id="PS50294">
    <property type="entry name" value="WD_REPEATS_REGION"/>
    <property type="match status" value="4"/>
</dbReference>
<gene>
    <name evidence="1" type="ORF">OFUS_LOCUS4165</name>
</gene>
<name>A0A8J1TFQ9_OWEFU</name>
<dbReference type="InterPro" id="IPR020472">
    <property type="entry name" value="WD40_PAC1"/>
</dbReference>
<dbReference type="InterPro" id="IPR036322">
    <property type="entry name" value="WD40_repeat_dom_sf"/>
</dbReference>
<dbReference type="Gene3D" id="2.130.10.10">
    <property type="entry name" value="YVTN repeat-like/Quinoprotein amine dehydrogenase"/>
    <property type="match status" value="3"/>
</dbReference>